<dbReference type="GO" id="GO:0016787">
    <property type="term" value="F:hydrolase activity"/>
    <property type="evidence" value="ECO:0007669"/>
    <property type="project" value="InterPro"/>
</dbReference>
<sequence>DWKISPIFAPNFSGLAPALVWTAEMDPLRDEGEAYAARLKAAGIEVEAIRAPGAPHTFSHLDEILDAGKHFNEKSVEALGKALRI</sequence>
<feature type="non-terminal residue" evidence="2">
    <location>
        <position position="1"/>
    </location>
</feature>
<feature type="domain" description="Alpha/beta hydrolase fold-3" evidence="1">
    <location>
        <begin position="2"/>
        <end position="58"/>
    </location>
</feature>
<dbReference type="STRING" id="1658172.A0A1B7NJU2"/>
<accession>A0A1B7NJU2</accession>
<organism evidence="2 3">
    <name type="scientific">Emergomyces africanus</name>
    <dbReference type="NCBI Taxonomy" id="1955775"/>
    <lineage>
        <taxon>Eukaryota</taxon>
        <taxon>Fungi</taxon>
        <taxon>Dikarya</taxon>
        <taxon>Ascomycota</taxon>
        <taxon>Pezizomycotina</taxon>
        <taxon>Eurotiomycetes</taxon>
        <taxon>Eurotiomycetidae</taxon>
        <taxon>Onygenales</taxon>
        <taxon>Ajellomycetaceae</taxon>
        <taxon>Emergomyces</taxon>
    </lineage>
</organism>
<keyword evidence="3" id="KW-1185">Reference proteome</keyword>
<dbReference type="InterPro" id="IPR029058">
    <property type="entry name" value="AB_hydrolase_fold"/>
</dbReference>
<protein>
    <recommendedName>
        <fullName evidence="1">Alpha/beta hydrolase fold-3 domain-containing protein</fullName>
    </recommendedName>
</protein>
<dbReference type="OrthoDB" id="408631at2759"/>
<dbReference type="AlphaFoldDB" id="A0A1B7NJU2"/>
<dbReference type="Gene3D" id="3.40.50.1820">
    <property type="entry name" value="alpha/beta hydrolase"/>
    <property type="match status" value="1"/>
</dbReference>
<dbReference type="EMBL" id="LGUA01003955">
    <property type="protein sequence ID" value="OAX76936.1"/>
    <property type="molecule type" value="Genomic_DNA"/>
</dbReference>
<evidence type="ECO:0000259" key="1">
    <source>
        <dbReference type="Pfam" id="PF07859"/>
    </source>
</evidence>
<dbReference type="Proteomes" id="UP000091918">
    <property type="component" value="Unassembled WGS sequence"/>
</dbReference>
<name>A0A1B7NJU2_9EURO</name>
<dbReference type="Pfam" id="PF07859">
    <property type="entry name" value="Abhydrolase_3"/>
    <property type="match status" value="1"/>
</dbReference>
<evidence type="ECO:0000313" key="3">
    <source>
        <dbReference type="Proteomes" id="UP000091918"/>
    </source>
</evidence>
<dbReference type="InterPro" id="IPR013094">
    <property type="entry name" value="AB_hydrolase_3"/>
</dbReference>
<dbReference type="SUPFAM" id="SSF53474">
    <property type="entry name" value="alpha/beta-Hydrolases"/>
    <property type="match status" value="1"/>
</dbReference>
<evidence type="ECO:0000313" key="2">
    <source>
        <dbReference type="EMBL" id="OAX76936.1"/>
    </source>
</evidence>
<comment type="caution">
    <text evidence="2">The sequence shown here is derived from an EMBL/GenBank/DDBJ whole genome shotgun (WGS) entry which is preliminary data.</text>
</comment>
<proteinExistence type="predicted"/>
<reference evidence="2 3" key="1">
    <citation type="submission" date="2015-07" db="EMBL/GenBank/DDBJ databases">
        <title>Emmonsia species relationships and genome sequence.</title>
        <authorList>
            <person name="Cuomo C.A."/>
            <person name="Schwartz I.S."/>
            <person name="Kenyon C."/>
            <person name="de Hoog G.S."/>
            <person name="Govender N.P."/>
            <person name="Botha A."/>
            <person name="Moreno L."/>
            <person name="de Vries M."/>
            <person name="Munoz J.F."/>
            <person name="Stielow J.B."/>
        </authorList>
    </citation>
    <scope>NUCLEOTIDE SEQUENCE [LARGE SCALE GENOMIC DNA]</scope>
    <source>
        <strain evidence="2 3">CBS 136260</strain>
    </source>
</reference>
<gene>
    <name evidence="2" type="ORF">ACJ72_08771</name>
</gene>